<dbReference type="InterPro" id="IPR007587">
    <property type="entry name" value="SAPS"/>
</dbReference>
<dbReference type="PANTHER" id="PTHR12634">
    <property type="entry name" value="SIT4 YEAST -ASSOCIATING PROTEIN-RELATED"/>
    <property type="match status" value="1"/>
</dbReference>
<evidence type="ECO:0000256" key="1">
    <source>
        <dbReference type="ARBA" id="ARBA00006180"/>
    </source>
</evidence>
<feature type="region of interest" description="Disordered" evidence="3">
    <location>
        <begin position="741"/>
        <end position="816"/>
    </location>
</feature>
<evidence type="ECO:0000256" key="3">
    <source>
        <dbReference type="SAM" id="MobiDB-lite"/>
    </source>
</evidence>
<feature type="compositionally biased region" description="Basic and acidic residues" evidence="3">
    <location>
        <begin position="573"/>
        <end position="595"/>
    </location>
</feature>
<reference evidence="4 5" key="1">
    <citation type="submission" date="2014-02" db="EMBL/GenBank/DDBJ databases">
        <authorList>
            <person name="Sibley D."/>
            <person name="Venepally P."/>
            <person name="Karamycheva S."/>
            <person name="Hadjithomas M."/>
            <person name="Khan A."/>
            <person name="Brunk B."/>
            <person name="Roos D."/>
            <person name="Caler E."/>
            <person name="Lorenzi H."/>
        </authorList>
    </citation>
    <scope>NUCLEOTIDE SEQUENCE [LARGE SCALE GENOMIC DNA]</scope>
    <source>
        <strain evidence="4 5">GAB2-2007-GAL-DOM2</strain>
    </source>
</reference>
<organism evidence="4 5">
    <name type="scientific">Toxoplasma gondii GAB2-2007-GAL-DOM2</name>
    <dbReference type="NCBI Taxonomy" id="1130820"/>
    <lineage>
        <taxon>Eukaryota</taxon>
        <taxon>Sar</taxon>
        <taxon>Alveolata</taxon>
        <taxon>Apicomplexa</taxon>
        <taxon>Conoidasida</taxon>
        <taxon>Coccidia</taxon>
        <taxon>Eucoccidiorida</taxon>
        <taxon>Eimeriorina</taxon>
        <taxon>Sarcocystidae</taxon>
        <taxon>Toxoplasma</taxon>
    </lineage>
</organism>
<feature type="compositionally biased region" description="Basic and acidic residues" evidence="3">
    <location>
        <begin position="481"/>
        <end position="557"/>
    </location>
</feature>
<dbReference type="OrthoDB" id="295029at2759"/>
<feature type="region of interest" description="Disordered" evidence="3">
    <location>
        <begin position="480"/>
        <end position="689"/>
    </location>
</feature>
<keyword evidence="2" id="KW-0131">Cell cycle</keyword>
<dbReference type="Proteomes" id="UP000028837">
    <property type="component" value="Unassembled WGS sequence"/>
</dbReference>
<feature type="compositionally biased region" description="Basic and acidic residues" evidence="3">
    <location>
        <begin position="649"/>
        <end position="664"/>
    </location>
</feature>
<dbReference type="GO" id="GO:0019903">
    <property type="term" value="F:protein phosphatase binding"/>
    <property type="evidence" value="ECO:0007669"/>
    <property type="project" value="InterPro"/>
</dbReference>
<feature type="compositionally biased region" description="Low complexity" evidence="3">
    <location>
        <begin position="599"/>
        <end position="622"/>
    </location>
</feature>
<dbReference type="GO" id="GO:0019888">
    <property type="term" value="F:protein phosphatase regulator activity"/>
    <property type="evidence" value="ECO:0007669"/>
    <property type="project" value="TreeGrafter"/>
</dbReference>
<feature type="compositionally biased region" description="Basic and acidic residues" evidence="3">
    <location>
        <begin position="752"/>
        <end position="764"/>
    </location>
</feature>
<evidence type="ECO:0000313" key="5">
    <source>
        <dbReference type="Proteomes" id="UP000028837"/>
    </source>
</evidence>
<dbReference type="AlphaFoldDB" id="A0A086J9J6"/>
<feature type="region of interest" description="Disordered" evidence="3">
    <location>
        <begin position="308"/>
        <end position="343"/>
    </location>
</feature>
<evidence type="ECO:0000313" key="4">
    <source>
        <dbReference type="EMBL" id="KFG28814.1"/>
    </source>
</evidence>
<feature type="compositionally biased region" description="Acidic residues" evidence="3">
    <location>
        <begin position="741"/>
        <end position="751"/>
    </location>
</feature>
<gene>
    <name evidence="4" type="ORF">TGDOM2_319930</name>
</gene>
<feature type="region of interest" description="Disordered" evidence="3">
    <location>
        <begin position="934"/>
        <end position="982"/>
    </location>
</feature>
<evidence type="ECO:0000256" key="2">
    <source>
        <dbReference type="ARBA" id="ARBA00023306"/>
    </source>
</evidence>
<feature type="compositionally biased region" description="Basic and acidic residues" evidence="3">
    <location>
        <begin position="934"/>
        <end position="949"/>
    </location>
</feature>
<protein>
    <submittedName>
        <fullName evidence="4">SIT4 phosphatase-associated protein</fullName>
    </submittedName>
</protein>
<dbReference type="VEuPathDB" id="ToxoDB:TGDOM2_319930"/>
<sequence>MPLLDQRSKAGVLGSFTATCATRGQQTQKMEEVGGSYWSMLEEEEDHQQCLSALLSATPYAFESQGCGLDSPSASGVSGDGIQNRELCASESVELLREAERGDSENSVAASPAESEAARATAAAATLELVLNSDQFMQELHAKETALIRFLSSPVVISELVRLLTVLPGEDASFAQKFSSPYYAAEVFCSHASPVILALLTDPSCAAARDAFWNFLANPAPLNPVLAGYFSRCWQSIVKAHPEEAVNYLASLGDAPDALARHLYSRSIADLYKCILYVEQCIPTLIEPSTIIPTLFQLLKHSAATRPSPRLASEASGGTACSPRTTDARVSAASPRGSVQEPSSLVEVSAAGDAEANQADVMCGLEGQVCVTLVARELIYQRLFISYFPVLLRDLTSERVLLQLIDMVTSECASCVSSGVSILTDLLCCTCVGDSQISEVCGGPSSDPPTLGALMDCTDAAASEAADGGEVAFVQVGENGGEERQISGAERDAETGRDGGAREGETGRGGTAEEKQEQTDEGKASKKEEKREEGAEDAEKKRRDLESREHFADRREGGLGASSEGDASDVSTADEKREAKEEEGRNNASREEETQKQPPSDSSSAPRSSAAVSAAARDGLAAETGETVGEEDVSSAFRCLGGTSGGESQRTHGEANEEKSERSVHTLSGEQECEESDSRTTPEFSFPVEDETLAASVVAKEDRKWIEQLEAGEFVELYIHPHVDRLMAKLTACCGFEEVPSDEEVGADEDLEREHKATPTERVKGVLPSSSPSSSSLPSLPSPSSSCLPSLPSLPSPSSSQAAARPGESSGGLSSASMFRPRWRLKKTRRPSAGVARLANGVFPAVGMETLELLTLVKSLLKSNAVKTASALLERGVLDLAVELLFLHPWNTLLHLTVTDMLQSLLHRGDSEGARLLLRTRLVPLLVTHFQRKRGDRESARRESSRERLGSGTSTEGDRRRRETDGEDEGEGGCRRGRQKKERRETCGYTAHLLQVAQLVGATLEAKPELMDLLPLSWQQQWEAVVGELLYYQQMILNEDPGSLDLEEGALTTLPAVRTLEDGFGGSGVYTPKVGFEEEDGGDSAFAVQDACANSSHFVGVASESANASSSACLSSGARSLSAAAENAAPTNRELEISLS</sequence>
<dbReference type="EMBL" id="AHZU02001863">
    <property type="protein sequence ID" value="KFG28814.1"/>
    <property type="molecule type" value="Genomic_DNA"/>
</dbReference>
<accession>A0A086J9J6</accession>
<name>A0A086J9J6_TOXGO</name>
<comment type="caution">
    <text evidence="4">The sequence shown here is derived from an EMBL/GenBank/DDBJ whole genome shotgun (WGS) entry which is preliminary data.</text>
</comment>
<comment type="similarity">
    <text evidence="1">Belongs to the SAPS family.</text>
</comment>
<proteinExistence type="inferred from homology"/>
<feature type="compositionally biased region" description="Low complexity" evidence="3">
    <location>
        <begin position="767"/>
        <end position="800"/>
    </location>
</feature>
<dbReference type="PANTHER" id="PTHR12634:SF8">
    <property type="entry name" value="FIERY MOUNTAIN, ISOFORM D"/>
    <property type="match status" value="1"/>
</dbReference>